<feature type="repeat" description="ANK" evidence="4">
    <location>
        <begin position="1038"/>
        <end position="1070"/>
    </location>
</feature>
<keyword evidence="3 4" id="KW-0040">ANK repeat</keyword>
<accession>A0ABN7SHS8</accession>
<gene>
    <name evidence="8" type="ORF">OKIOD_LOCUS8536</name>
</gene>
<evidence type="ECO:0000256" key="5">
    <source>
        <dbReference type="SAM" id="MobiDB-lite"/>
    </source>
</evidence>
<feature type="domain" description="TANC1/2-like AAA+ ATPase lid" evidence="6">
    <location>
        <begin position="576"/>
        <end position="669"/>
    </location>
</feature>
<feature type="region of interest" description="Disordered" evidence="5">
    <location>
        <begin position="17"/>
        <end position="86"/>
    </location>
</feature>
<feature type="domain" description="TANC1/2-like winged helix" evidence="7">
    <location>
        <begin position="673"/>
        <end position="825"/>
    </location>
</feature>
<dbReference type="InterPro" id="IPR052391">
    <property type="entry name" value="E3_Ligase-Neurotoxin"/>
</dbReference>
<dbReference type="PROSITE" id="PS50297">
    <property type="entry name" value="ANK_REP_REGION"/>
    <property type="match status" value="3"/>
</dbReference>
<dbReference type="Gene3D" id="1.25.40.10">
    <property type="entry name" value="Tetratricopeptide repeat domain"/>
    <property type="match status" value="1"/>
</dbReference>
<feature type="repeat" description="ANK" evidence="4">
    <location>
        <begin position="1004"/>
        <end position="1037"/>
    </location>
</feature>
<protein>
    <submittedName>
        <fullName evidence="8">Oidioi.mRNA.OKI2018_I69.XSR.g16978.t2.cds</fullName>
    </submittedName>
</protein>
<feature type="repeat" description="ANK" evidence="4">
    <location>
        <begin position="895"/>
        <end position="927"/>
    </location>
</feature>
<dbReference type="Pfam" id="PF25520">
    <property type="entry name" value="AAA_lid_TANC1"/>
    <property type="match status" value="1"/>
</dbReference>
<feature type="repeat" description="ANK" evidence="4">
    <location>
        <begin position="1137"/>
        <end position="1169"/>
    </location>
</feature>
<evidence type="ECO:0000259" key="7">
    <source>
        <dbReference type="Pfam" id="PF25521"/>
    </source>
</evidence>
<dbReference type="InterPro" id="IPR002110">
    <property type="entry name" value="Ankyrin_rpt"/>
</dbReference>
<evidence type="ECO:0000313" key="8">
    <source>
        <dbReference type="EMBL" id="CAG5100390.1"/>
    </source>
</evidence>
<dbReference type="InterPro" id="IPR058056">
    <property type="entry name" value="WH_TANC1/2"/>
</dbReference>
<evidence type="ECO:0000256" key="4">
    <source>
        <dbReference type="PROSITE-ProRule" id="PRU00023"/>
    </source>
</evidence>
<feature type="compositionally biased region" description="Polar residues" evidence="5">
    <location>
        <begin position="17"/>
        <end position="34"/>
    </location>
</feature>
<dbReference type="SMART" id="SM00248">
    <property type="entry name" value="ANK"/>
    <property type="match status" value="9"/>
</dbReference>
<feature type="repeat" description="ANK" evidence="4">
    <location>
        <begin position="862"/>
        <end position="894"/>
    </location>
</feature>
<dbReference type="PANTHER" id="PTHR24133">
    <property type="entry name" value="ANKYRIN DOMAIN-CONTAINING"/>
    <property type="match status" value="1"/>
</dbReference>
<reference evidence="8 9" key="1">
    <citation type="submission" date="2021-04" db="EMBL/GenBank/DDBJ databases">
        <authorList>
            <person name="Bliznina A."/>
        </authorList>
    </citation>
    <scope>NUCLEOTIDE SEQUENCE [LARGE SCALE GENOMIC DNA]</scope>
</reference>
<dbReference type="PROSITE" id="PS50088">
    <property type="entry name" value="ANK_REPEAT"/>
    <property type="match status" value="6"/>
</dbReference>
<feature type="repeat" description="ANK" evidence="4">
    <location>
        <begin position="1104"/>
        <end position="1136"/>
    </location>
</feature>
<dbReference type="Pfam" id="PF25521">
    <property type="entry name" value="WHD_TANC1"/>
    <property type="match status" value="1"/>
</dbReference>
<evidence type="ECO:0000259" key="6">
    <source>
        <dbReference type="Pfam" id="PF25520"/>
    </source>
</evidence>
<dbReference type="SUPFAM" id="SSF48403">
    <property type="entry name" value="Ankyrin repeat"/>
    <property type="match status" value="1"/>
</dbReference>
<sequence length="1468" mass="161999">MNIALDGVKKLRQLQSQANFTEKDGSNAQTPQNMTPTRRPLPRPETPPPPSVEEASRALEEALEETSGIVFSSSQSSSKPREPLRKLEHNLISSDNSHKYITEQSLLEVSDETITKENQTSPNNDQKFWLSDPRRGDGTIQEDNSQELAILSLSPKIGPTQRKENLSSSTQKLPQLSVKVFGPPSARKTPLGSVQSLSCSSRVESSQLLNHSSKGGNSTSPNSFNSQRNFPAEDFAYAEFSITRDSQMSSSGLDRPHSVSARIPETNLRREHSRLSLAANFHSSQKRADELRETIRPLRFEQPGSVGREELIGRGWLFDDIAARIASVRTVAIVGDAGFGKTTIIDELVKYSTGRKIHSPRSPKQWSALGMGGYARSGTGSAKMSSSMSLHQLNLSVNSASSHFQSQRNLNLNLNEQFEEPSVAKLAAQVVAYHFCQSDNSATCLVPEFVRSIAAHLVQSPHLRAYQEYVKKNSQIQEYLSPQNCIKDSHSAFVDGICYPLVQLTRDGLIPRSPLLILIDSLDSAELHRPDFGPTIPIFLSKLVGQLPPQFKLVLTVRTQMRHLVDVMPTSIISIDNIETNANLLNDIVQYCSSRLQKAPFICSEVIVNGSQDRIAAQKLLLQRLVERSRGNFLYMKLVLDLIEARRLTLRSSTFSVLPNDLNELFAMLSNLQFPTNASFERAKPILAICLATLYPLRDEHIYQAIQAGYVDSQVGSAEFRQRMSSVGSLLSRRTDGRRVFLHPAYREWLCLTDPEANRFTIDPRDGHALLALLLSRQGKPHHFSATIELGHHILKSHIFRGSRSKTGYSSSVQNVLWLMSSNVDIAGGLLAPRNLFYPNLRVTKLLLSAGAPVNSKTTALQNAPPLVVAAATGCLPFVKLLLEYNADKNASNDLGRTATSFAAENGHVAILEQLHLAGADIYQVDQDGLSPVVHAARVARTECIDFLLSRDWAPYAKQVTKKEVCQQVLVHSAGANNFEVVDFMLNYPSANCRAEINVCDQITGETALTMASIEGNIEMVEHLIASYSADPNRRNEQGLTPLGVAAKADQLECVDFLVSSGAQVDVKLADEKNALIIAAAHGSLRCCQRLVELGVNLEATDREGMTALSAACFKGHREVAQFLLDRGARISHRDIVGRNPMHLAALGGDKNTVSLLLSRNCDQFEYDSSNMRPLERAISSRSGEVALLLLRSGSRPEAATWALAADRVELLFLLLHKTLEDANIKYKVENIAGAWELYKLGLARFSAELLNSGLENTAELKASLLLGASRCARRQGNQLEAEEKASSALNLKPRWFQAFYARSRARAEMGKVDESFQDICEAERLEPSNKVIRRYRVRLQQEAERSGIHLVPQRLHNAMNLNNSRNPNFGSQESIGGLSIASGATVREPPVPPPRIKSNPTGYQVQPGPARPRAMPRTNPFYSFVSSEAKKVDLSYLSMGAKKQLTSNSSKPPAEEALQQVPKQTDF</sequence>
<proteinExistence type="predicted"/>
<dbReference type="Proteomes" id="UP001158576">
    <property type="component" value="Chromosome XSR"/>
</dbReference>
<dbReference type="PANTHER" id="PTHR24133:SF40">
    <property type="entry name" value="ANKYRIN REPEAT DOMAIN 44"/>
    <property type="match status" value="1"/>
</dbReference>
<keyword evidence="2" id="KW-0677">Repeat</keyword>
<dbReference type="EMBL" id="OU015569">
    <property type="protein sequence ID" value="CAG5100390.1"/>
    <property type="molecule type" value="Genomic_DNA"/>
</dbReference>
<evidence type="ECO:0000256" key="3">
    <source>
        <dbReference type="ARBA" id="ARBA00023043"/>
    </source>
</evidence>
<dbReference type="InterPro" id="IPR036770">
    <property type="entry name" value="Ankyrin_rpt-contain_sf"/>
</dbReference>
<name>A0ABN7SHS8_OIKDI</name>
<feature type="compositionally biased region" description="Polar residues" evidence="5">
    <location>
        <begin position="116"/>
        <end position="126"/>
    </location>
</feature>
<evidence type="ECO:0000256" key="1">
    <source>
        <dbReference type="ARBA" id="ARBA00022553"/>
    </source>
</evidence>
<feature type="region of interest" description="Disordered" evidence="5">
    <location>
        <begin position="1392"/>
        <end position="1418"/>
    </location>
</feature>
<evidence type="ECO:0000256" key="2">
    <source>
        <dbReference type="ARBA" id="ARBA00022737"/>
    </source>
</evidence>
<dbReference type="Gene3D" id="1.25.40.20">
    <property type="entry name" value="Ankyrin repeat-containing domain"/>
    <property type="match status" value="2"/>
</dbReference>
<feature type="region of interest" description="Disordered" evidence="5">
    <location>
        <begin position="114"/>
        <end position="228"/>
    </location>
</feature>
<dbReference type="InterPro" id="IPR011990">
    <property type="entry name" value="TPR-like_helical_dom_sf"/>
</dbReference>
<dbReference type="Pfam" id="PF12796">
    <property type="entry name" value="Ank_2"/>
    <property type="match status" value="4"/>
</dbReference>
<feature type="compositionally biased region" description="Polar residues" evidence="5">
    <location>
        <begin position="192"/>
        <end position="228"/>
    </location>
</feature>
<keyword evidence="9" id="KW-1185">Reference proteome</keyword>
<keyword evidence="1" id="KW-0597">Phosphoprotein</keyword>
<dbReference type="InterPro" id="IPR058018">
    <property type="entry name" value="AAA_lid_TANC1/2"/>
</dbReference>
<organism evidence="8 9">
    <name type="scientific">Oikopleura dioica</name>
    <name type="common">Tunicate</name>
    <dbReference type="NCBI Taxonomy" id="34765"/>
    <lineage>
        <taxon>Eukaryota</taxon>
        <taxon>Metazoa</taxon>
        <taxon>Chordata</taxon>
        <taxon>Tunicata</taxon>
        <taxon>Appendicularia</taxon>
        <taxon>Copelata</taxon>
        <taxon>Oikopleuridae</taxon>
        <taxon>Oikopleura</taxon>
    </lineage>
</organism>
<feature type="region of interest" description="Disordered" evidence="5">
    <location>
        <begin position="1443"/>
        <end position="1468"/>
    </location>
</feature>
<evidence type="ECO:0000313" key="9">
    <source>
        <dbReference type="Proteomes" id="UP001158576"/>
    </source>
</evidence>
<dbReference type="SUPFAM" id="SSF48452">
    <property type="entry name" value="TPR-like"/>
    <property type="match status" value="1"/>
</dbReference>